<keyword evidence="4" id="KW-0442">Lipid degradation</keyword>
<feature type="compositionally biased region" description="Low complexity" evidence="6">
    <location>
        <begin position="700"/>
        <end position="716"/>
    </location>
</feature>
<feature type="compositionally biased region" description="Low complexity" evidence="6">
    <location>
        <begin position="605"/>
        <end position="652"/>
    </location>
</feature>
<organism evidence="8 9">
    <name type="scientific">Aspergillus bertholletiae</name>
    <dbReference type="NCBI Taxonomy" id="1226010"/>
    <lineage>
        <taxon>Eukaryota</taxon>
        <taxon>Fungi</taxon>
        <taxon>Dikarya</taxon>
        <taxon>Ascomycota</taxon>
        <taxon>Pezizomycotina</taxon>
        <taxon>Eurotiomycetes</taxon>
        <taxon>Eurotiomycetidae</taxon>
        <taxon>Eurotiales</taxon>
        <taxon>Aspergillaceae</taxon>
        <taxon>Aspergillus</taxon>
        <taxon>Aspergillus subgen. Circumdati</taxon>
    </lineage>
</organism>
<dbReference type="GO" id="GO:0004630">
    <property type="term" value="F:phospholipase D activity"/>
    <property type="evidence" value="ECO:0007669"/>
    <property type="project" value="UniProtKB-EC"/>
</dbReference>
<dbReference type="Proteomes" id="UP000326198">
    <property type="component" value="Unassembled WGS sequence"/>
</dbReference>
<evidence type="ECO:0000256" key="6">
    <source>
        <dbReference type="SAM" id="MobiDB-lite"/>
    </source>
</evidence>
<feature type="compositionally biased region" description="Low complexity" evidence="6">
    <location>
        <begin position="47"/>
        <end position="67"/>
    </location>
</feature>
<accession>A0A5N7AQ74</accession>
<evidence type="ECO:0000256" key="3">
    <source>
        <dbReference type="ARBA" id="ARBA00022801"/>
    </source>
</evidence>
<dbReference type="GO" id="GO:0009395">
    <property type="term" value="P:phospholipid catabolic process"/>
    <property type="evidence" value="ECO:0007669"/>
    <property type="project" value="TreeGrafter"/>
</dbReference>
<feature type="compositionally biased region" description="Polar residues" evidence="6">
    <location>
        <begin position="586"/>
        <end position="597"/>
    </location>
</feature>
<dbReference type="PROSITE" id="PS50035">
    <property type="entry name" value="PLD"/>
    <property type="match status" value="2"/>
</dbReference>
<dbReference type="Pfam" id="PF00614">
    <property type="entry name" value="PLDc"/>
    <property type="match status" value="1"/>
</dbReference>
<evidence type="ECO:0000313" key="8">
    <source>
        <dbReference type="EMBL" id="KAE8372007.1"/>
    </source>
</evidence>
<dbReference type="PANTHER" id="PTHR18896:SF186">
    <property type="entry name" value="PHOSPHOLIPASE D"/>
    <property type="match status" value="1"/>
</dbReference>
<dbReference type="SUPFAM" id="SSF56024">
    <property type="entry name" value="Phospholipase D/nuclease"/>
    <property type="match status" value="2"/>
</dbReference>
<feature type="compositionally biased region" description="Low complexity" evidence="6">
    <location>
        <begin position="454"/>
        <end position="482"/>
    </location>
</feature>
<feature type="compositionally biased region" description="Basic and acidic residues" evidence="6">
    <location>
        <begin position="789"/>
        <end position="806"/>
    </location>
</feature>
<dbReference type="InterPro" id="IPR015679">
    <property type="entry name" value="PLipase_D_fam"/>
</dbReference>
<evidence type="ECO:0000256" key="5">
    <source>
        <dbReference type="ARBA" id="ARBA00023098"/>
    </source>
</evidence>
<keyword evidence="3" id="KW-0378">Hydrolase</keyword>
<dbReference type="CDD" id="cd09141">
    <property type="entry name" value="PLDc_vPLD1_2_yPLD_like_2"/>
    <property type="match status" value="1"/>
</dbReference>
<feature type="compositionally biased region" description="Low complexity" evidence="6">
    <location>
        <begin position="725"/>
        <end position="743"/>
    </location>
</feature>
<feature type="region of interest" description="Disordered" evidence="6">
    <location>
        <begin position="443"/>
        <end position="811"/>
    </location>
</feature>
<dbReference type="SMART" id="SM00155">
    <property type="entry name" value="PLDc"/>
    <property type="match status" value="2"/>
</dbReference>
<evidence type="ECO:0000313" key="9">
    <source>
        <dbReference type="Proteomes" id="UP000326198"/>
    </source>
</evidence>
<feature type="domain" description="PLD phosphodiesterase" evidence="7">
    <location>
        <begin position="318"/>
        <end position="345"/>
    </location>
</feature>
<dbReference type="OrthoDB" id="14911at2759"/>
<gene>
    <name evidence="8" type="ORF">BDV26DRAFT_109824</name>
</gene>
<feature type="compositionally biased region" description="Low complexity" evidence="6">
    <location>
        <begin position="676"/>
        <end position="685"/>
    </location>
</feature>
<evidence type="ECO:0000256" key="4">
    <source>
        <dbReference type="ARBA" id="ARBA00022963"/>
    </source>
</evidence>
<dbReference type="Pfam" id="PF13091">
    <property type="entry name" value="PLDc_2"/>
    <property type="match status" value="1"/>
</dbReference>
<reference evidence="8 9" key="1">
    <citation type="submission" date="2019-04" db="EMBL/GenBank/DDBJ databases">
        <title>Friends and foes A comparative genomics studyof 23 Aspergillus species from section Flavi.</title>
        <authorList>
            <consortium name="DOE Joint Genome Institute"/>
            <person name="Kjaerbolling I."/>
            <person name="Vesth T."/>
            <person name="Frisvad J.C."/>
            <person name="Nybo J.L."/>
            <person name="Theobald S."/>
            <person name="Kildgaard S."/>
            <person name="Isbrandt T."/>
            <person name="Kuo A."/>
            <person name="Sato A."/>
            <person name="Lyhne E.K."/>
            <person name="Kogle M.E."/>
            <person name="Wiebenga A."/>
            <person name="Kun R.S."/>
            <person name="Lubbers R.J."/>
            <person name="Makela M.R."/>
            <person name="Barry K."/>
            <person name="Chovatia M."/>
            <person name="Clum A."/>
            <person name="Daum C."/>
            <person name="Haridas S."/>
            <person name="He G."/>
            <person name="LaButti K."/>
            <person name="Lipzen A."/>
            <person name="Mondo S."/>
            <person name="Riley R."/>
            <person name="Salamov A."/>
            <person name="Simmons B.A."/>
            <person name="Magnuson J.K."/>
            <person name="Henrissat B."/>
            <person name="Mortensen U.H."/>
            <person name="Larsen T.O."/>
            <person name="Devries R.P."/>
            <person name="Grigoriev I.V."/>
            <person name="Machida M."/>
            <person name="Baker S.E."/>
            <person name="Andersen M.R."/>
        </authorList>
    </citation>
    <scope>NUCLEOTIDE SEQUENCE [LARGE SCALE GENOMIC DNA]</scope>
    <source>
        <strain evidence="8 9">IBT 29228</strain>
    </source>
</reference>
<dbReference type="Gene3D" id="3.30.870.10">
    <property type="entry name" value="Endonuclease Chain A"/>
    <property type="match status" value="3"/>
</dbReference>
<feature type="compositionally biased region" description="Pro residues" evidence="6">
    <location>
        <begin position="556"/>
        <end position="568"/>
    </location>
</feature>
<feature type="compositionally biased region" description="Basic and acidic residues" evidence="6">
    <location>
        <begin position="34"/>
        <end position="43"/>
    </location>
</feature>
<sequence>MANREDPLAYGHYYGQDGTRRGEGESTRGFVGDTFKKLKETYKSHHAQQGAPNPQQPQGYQSQPQGYNQGGYGGQNYNEQSSSQNTYGRPPQPQYQDSNKPQGKPQGKPAKEDKLSGLFGKIQGAVADIGTDLGQRIGTALDPEAYAEYGQVRPQAQHRFGSFAPDRQGNDVKWYVDGCSYFYAVSKALESARESIWILDWWLSPELYLRRPPTKNEQYRLDRMLQSAAQRGVKVNIIVYKEVTQALTLSSSHTKHCLEDLHPNIAVFRHPDHLPDRQNLAESISTSLHNLSLDAKSLVQMSGDTIKNIYGMHDDVVLYWAHHEKLCVIDGRIAFMGGLDMCFGRWDTNQHALSDVHPEDVNESVFPGQDYNNARVLDFQDVSNWEKNQLDRMTSSRMGWSDISVSLHGHVVEDLRRHFIERWNFIYDTKYDSRKDARYSKLSLYGRPGSSNRPQQPGAPQQQGTSPRPSTSSQGAPSSQQPPASPQPVLSTKPQAQVAGNQAYQQSATSPQPGLSSYFTASTANNQPSSSPQQPASSSAQSTGTTQNYSYTGQSFPPPPPGPPPSQSPVPSQTPVQAQTQTPGQSQGSYYAPPTTQDSKHSQASSQGQSQVPSYQQSQSQAPPYQQLESQAPSYQQSQSQTPTQGQSQTPYYAPPPTQEQSYTQSSNQGQGQAGQGQPPQYSAYAPPPTKEQPYPQNPTQGQSQAQEQTQGHSQASYYAPPPTQGSSYSQSPTQGQTQGQGQAPYFPPPPNQESAQSQTPTQGQGQPPQYAAYAPPPTQEPSHSQTRGIDEHYEGTRGHGDRERGSGLIPRRFRDEFTQYSNVLRGQLAGQVHQYQDRLSSFGNPSQPRGNMCCQIVRSCSKWSNGTPTEHSIADAYAAIIRNSEHFVYIENQFFITATGDAQKPVKNQIGAAIVERILRAARAGEKWKMIVVIPSVPCFAGDLADDSTLGTRAIMEFQYNCINRGGSSIMELVAKEGYNPMEYIRFYNLRNYDRINVSGPLLQAEQRSGVSYEDARKQHDVNVVGQGGYGPGAPAPRSAFDTTAPFQQYQQGAREAPGAKTASGRWDSVSSCYMLNGEDIRNVPWDGPPEAEIDAFVTEELYVHSKVMIADDRVVVCGSANLNDRSQLGDHDSEIAIIIEDYTPLHSTMNGKPWTASRFAASLRRQLFRKHLGLLPPQDYQRPDANSEPVGVPNEFDFDAPESRLVADPLADTLHNLWNSRAHTNTEVFRKVFHSVPDDCVRNWTTYKEFYGYFFNKADKQAYGEGRDSPPARYRYGHVVRDDFPGGPEGVRQVKELLSKVKGTLVEMPLMFLIEEDVAKSGLALNEITEPLYT</sequence>
<feature type="compositionally biased region" description="Polar residues" evidence="6">
    <location>
        <begin position="659"/>
        <end position="668"/>
    </location>
</feature>
<dbReference type="EC" id="3.1.4.4" evidence="1"/>
<feature type="compositionally biased region" description="Polar residues" evidence="6">
    <location>
        <begin position="489"/>
        <end position="519"/>
    </location>
</feature>
<feature type="domain" description="PLD phosphodiesterase" evidence="7">
    <location>
        <begin position="1101"/>
        <end position="1128"/>
    </location>
</feature>
<feature type="compositionally biased region" description="Low complexity" evidence="6">
    <location>
        <begin position="755"/>
        <end position="774"/>
    </location>
</feature>
<dbReference type="EMBL" id="ML736381">
    <property type="protein sequence ID" value="KAE8372007.1"/>
    <property type="molecule type" value="Genomic_DNA"/>
</dbReference>
<dbReference type="FunFam" id="3.30.870.10:FF:000032">
    <property type="entry name" value="Phospholipase"/>
    <property type="match status" value="1"/>
</dbReference>
<feature type="compositionally biased region" description="Low complexity" evidence="6">
    <location>
        <begin position="520"/>
        <end position="555"/>
    </location>
</feature>
<keyword evidence="9" id="KW-1185">Reference proteome</keyword>
<dbReference type="CDD" id="cd09138">
    <property type="entry name" value="PLDc_vPLD1_2_yPLD_like_1"/>
    <property type="match status" value="1"/>
</dbReference>
<proteinExistence type="predicted"/>
<feature type="compositionally biased region" description="Low complexity" evidence="6">
    <location>
        <begin position="569"/>
        <end position="585"/>
    </location>
</feature>
<evidence type="ECO:0000256" key="2">
    <source>
        <dbReference type="ARBA" id="ARBA00022737"/>
    </source>
</evidence>
<evidence type="ECO:0000256" key="1">
    <source>
        <dbReference type="ARBA" id="ARBA00012027"/>
    </source>
</evidence>
<evidence type="ECO:0000259" key="7">
    <source>
        <dbReference type="PROSITE" id="PS50035"/>
    </source>
</evidence>
<dbReference type="InterPro" id="IPR025202">
    <property type="entry name" value="PLD-like_dom"/>
</dbReference>
<keyword evidence="2" id="KW-0677">Repeat</keyword>
<dbReference type="PANTHER" id="PTHR18896">
    <property type="entry name" value="PHOSPHOLIPASE D"/>
    <property type="match status" value="1"/>
</dbReference>
<feature type="region of interest" description="Disordered" evidence="6">
    <location>
        <begin position="1"/>
        <end position="114"/>
    </location>
</feature>
<name>A0A5N7AQ74_9EURO</name>
<protein>
    <recommendedName>
        <fullName evidence="1">phospholipase D</fullName>
        <ecNumber evidence="1">3.1.4.4</ecNumber>
    </recommendedName>
</protein>
<keyword evidence="5" id="KW-0443">Lipid metabolism</keyword>
<dbReference type="InterPro" id="IPR001736">
    <property type="entry name" value="PLipase_D/transphosphatidylase"/>
</dbReference>